<feature type="region of interest" description="Disordered" evidence="1">
    <location>
        <begin position="1689"/>
        <end position="1711"/>
    </location>
</feature>
<reference evidence="3" key="1">
    <citation type="submission" date="2022-06" db="EMBL/GenBank/DDBJ databases">
        <authorList>
            <consortium name="SYNGENTA / RWTH Aachen University"/>
        </authorList>
    </citation>
    <scope>NUCLEOTIDE SEQUENCE</scope>
</reference>
<proteinExistence type="inferred from homology"/>
<organism evidence="3 4">
    <name type="scientific">Phakopsora pachyrhizi</name>
    <name type="common">Asian soybean rust disease fungus</name>
    <dbReference type="NCBI Taxonomy" id="170000"/>
    <lineage>
        <taxon>Eukaryota</taxon>
        <taxon>Fungi</taxon>
        <taxon>Dikarya</taxon>
        <taxon>Basidiomycota</taxon>
        <taxon>Pucciniomycotina</taxon>
        <taxon>Pucciniomycetes</taxon>
        <taxon>Pucciniales</taxon>
        <taxon>Phakopsoraceae</taxon>
        <taxon>Phakopsora</taxon>
    </lineage>
</organism>
<dbReference type="PANTHER" id="PTHR14374">
    <property type="entry name" value="FOIE GRAS"/>
    <property type="match status" value="1"/>
</dbReference>
<dbReference type="InterPro" id="IPR021773">
    <property type="entry name" value="TPC11"/>
</dbReference>
<dbReference type="GO" id="GO:0052381">
    <property type="term" value="F:tRNA dimethylallyltransferase activity"/>
    <property type="evidence" value="ECO:0007669"/>
    <property type="project" value="InterPro"/>
</dbReference>
<evidence type="ECO:0000313" key="3">
    <source>
        <dbReference type="EMBL" id="CAH7685012.1"/>
    </source>
</evidence>
<dbReference type="SUPFAM" id="SSF52540">
    <property type="entry name" value="P-loop containing nucleoside triphosphate hydrolases"/>
    <property type="match status" value="1"/>
</dbReference>
<dbReference type="PANTHER" id="PTHR14374:SF0">
    <property type="entry name" value="TRAFFICKING PROTEIN PARTICLE COMPLEX SUBUNIT 11"/>
    <property type="match status" value="1"/>
</dbReference>
<dbReference type="Gene3D" id="3.40.50.300">
    <property type="entry name" value="P-loop containing nucleotide triphosphate hydrolases"/>
    <property type="match status" value="1"/>
</dbReference>
<feature type="compositionally biased region" description="Basic and acidic residues" evidence="1">
    <location>
        <begin position="1700"/>
        <end position="1711"/>
    </location>
</feature>
<evidence type="ECO:0000313" key="4">
    <source>
        <dbReference type="Proteomes" id="UP001153365"/>
    </source>
</evidence>
<dbReference type="InterPro" id="IPR027417">
    <property type="entry name" value="P-loop_NTPase"/>
</dbReference>
<feature type="compositionally biased region" description="Acidic residues" evidence="1">
    <location>
        <begin position="1689"/>
        <end position="1699"/>
    </location>
</feature>
<keyword evidence="4" id="KW-1185">Reference proteome</keyword>
<feature type="domain" description="Trafficking protein particle complex subunit 11" evidence="2">
    <location>
        <begin position="807"/>
        <end position="1052"/>
    </location>
</feature>
<dbReference type="Pfam" id="PF01715">
    <property type="entry name" value="IPPT"/>
    <property type="match status" value="2"/>
</dbReference>
<dbReference type="GO" id="GO:0008033">
    <property type="term" value="P:tRNA processing"/>
    <property type="evidence" value="ECO:0007669"/>
    <property type="project" value="InterPro"/>
</dbReference>
<name>A0AAV0BF43_PHAPC</name>
<gene>
    <name evidence="3" type="ORF">PPACK8108_LOCUS19477</name>
</gene>
<evidence type="ECO:0000256" key="1">
    <source>
        <dbReference type="SAM" id="MobiDB-lite"/>
    </source>
</evidence>
<comment type="caution">
    <text evidence="3">The sequence shown here is derived from an EMBL/GenBank/DDBJ whole genome shotgun (WGS) entry which is preliminary data.</text>
</comment>
<evidence type="ECO:0000259" key="2">
    <source>
        <dbReference type="Pfam" id="PF11817"/>
    </source>
</evidence>
<dbReference type="EMBL" id="CALTRL010005702">
    <property type="protein sequence ID" value="CAH7685012.1"/>
    <property type="molecule type" value="Genomic_DNA"/>
</dbReference>
<dbReference type="Gene3D" id="1.10.20.140">
    <property type="match status" value="1"/>
</dbReference>
<accession>A0AAV0BF43</accession>
<dbReference type="Pfam" id="PF11817">
    <property type="entry name" value="Foie-gras_1"/>
    <property type="match status" value="1"/>
</dbReference>
<sequence length="1789" mass="204396">MIRPRGKELVVVIGSTGTGKSKLAIELLTSRFSSESRTPPSSSSDQKLSDCGHKGFPLGGEIINGDSMQVYKGLDVMTNKVRDIETRGIRHHLMSFLDIDQDYTVERFRTDATEKVREIHDKNLLPIIVGGTGYYIQNLVFPGRLVRDSILAKSITGLTRAIDPSNGMPSNTIDQKNKQLLSDSSSSTAIIEKFIRDGFESSLVESFRSLPNELLQLCFILPSLPPISTPDSLPRDFPIELLPIEFRPPESTTEDLCLGLYEALKVVDPIMAQRWHWRNLRKVRRSLEVIVCSGKRMSSLIDEQDRRDESVDSGNEQIIPYRTLIFWLYSEPNQLNQRLDSRVEKMLKEGLIEEVRDLKRRRFQLVKNMDVDYSRGPYQAIDGDEVLIYLLDSSDLERWKSDVFEPAQKLRLRVCSVCTADSDRPVMIEEKGWMDHLNINLGLIITTKVKDLSGPPEFLSHHRPLLFFAGIRPPTSPSDSVASQTKDQPTLTTNVSIQALCSDLRKVIAQRDNQPLVWDPRKPHETVPEFRVLLVDKAIKFPPRKVRPNSTTGSTNSVSHSPLSPLSVTSPLFPDGLMTPIWIRKHRDMIPSVFVLCLSLWEPVMMNEQYDGNGLGSKGADQSEVEQQSRSDLQLISEITERRRSTSERGIKLVVIILTSRQMLDNPSLDPRLSYIRKQSGLDSRASLFVLSPVPHQDILEFFNTLKLELYETSIDFYREHSRRVRRKRTRSSANASVHSTIYSQPGQPIIAPLGPLGWAVRSDYKLATFAEFRQEYEVALKSYEDCWEGLSQMFGSTAVLPPRTKRWAEAKVLIDCISIKICKLFLYSNEHSRAVHQFNRHIRRFRDLCNGWGIGEETYELWSWLSKQYTLFGDLVDIACRGGMRLPNLLPNQNSFNNRNSISSSTFNGTNLANVLVHPGFYYFQSAQCSVERREKFRLREASEQEMRLVAESENRGAEFQGSPALAHERKVDHAELIINLYTRAYEIFKSVGAARMTLFLAFKITLVHLDRKDYQTSIKFLERLINSHRNDNFLPVVENVLGSYQRCLIQKFNLSLELGTTSLSDLESLKDIFKLSFELMGRDRAVLDDSFIKESFQFMNYILNNPLKASLPLPYLISFDLSPQKCLVVQPQVAFWKSWIEFGDEIDFQILMEIQEYFKDLGISFASIDIQFTGALPITLKDEESQLNICSFQTIELGEVRPENLVRNFDLRIPGKSTWLISGRLRPTTVGKIALERMKICLKSVKGAPTIEFGVIAEPLDERSDGPRWVSDLEKSTGKMTLLAVEALQSTCQVQPRMARFEVFTNYDRHGFVDEERIIELSVSNQEEALPIQINVVVDLPSGFSDKITLENQISESECQVIDFGSVEPKGTVKKRLNFRPSSISGSREIRLNVEAKTVKESEAEFAKNFEQEGGWLDPISKVAVEIELVVEEPFGVDFKTEHFQESTFEEEISPISLSRPDIWKYSCRALVTAYVRCNSQVDLVLKGINFLCKNTSAPIRVLSSTLSLIEEGDKEIEFLSGTMFSVSNVIEIASGFEKEVLKGNLMSISWTRLRREEKGSEIVWHEKRIETRIDSQPMRHSNVITNLPSHVYINEPIELFYQVQNFDDIRTLDVFIEVESTEQWVYSGPSKIERLMVMPRSSRKVHFRAVPIVSGKIEGPRVQVFRRIYRHQGPNKSLLSAEIEMTYEDSEEEDDHGGDKDDGMDDHRVKIGNDEKVIKEFEIEEIEVYRIDSKVKGVDEENSMDKERFGKEKKKVEEVGMMVSRGGKKKGRKKLTVIVLEKYQEN</sequence>
<protein>
    <submittedName>
        <fullName evidence="3">Foie gras liver health family 1-domain-containing protein</fullName>
    </submittedName>
</protein>
<dbReference type="InterPro" id="IPR018022">
    <property type="entry name" value="IPT"/>
</dbReference>
<feature type="region of interest" description="Disordered" evidence="1">
    <location>
        <begin position="544"/>
        <end position="564"/>
    </location>
</feature>
<dbReference type="HAMAP" id="MF_00185">
    <property type="entry name" value="IPP_trans"/>
    <property type="match status" value="1"/>
</dbReference>
<dbReference type="Proteomes" id="UP001153365">
    <property type="component" value="Unassembled WGS sequence"/>
</dbReference>